<evidence type="ECO:0000313" key="3">
    <source>
        <dbReference type="Proteomes" id="UP000708208"/>
    </source>
</evidence>
<dbReference type="SMART" id="SM00829">
    <property type="entry name" value="PKS_ER"/>
    <property type="match status" value="1"/>
</dbReference>
<sequence length="152" mass="16514">VHQNGSWGCFCNLSVLPEELGQPRAVAESFVNALHPGDLSTVQWIESPLVIEHDEKNLCNVHYSSLNFRDVMLATGKLSRDALPGDLAFQECVLGIEFAGFLWEVPEKWSLAEAATVPVAYGTAYYALLVRGRMRKGETVLIHAGSGGVGQA</sequence>
<dbReference type="OrthoDB" id="329835at2759"/>
<comment type="caution">
    <text evidence="2">The sequence shown here is derived from an EMBL/GenBank/DDBJ whole genome shotgun (WGS) entry which is preliminary data.</text>
</comment>
<gene>
    <name evidence="2" type="ORF">AFUS01_LOCUS39513</name>
</gene>
<name>A0A8J2LDR1_9HEXA</name>
<dbReference type="EMBL" id="CAJVCH010552431">
    <property type="protein sequence ID" value="CAG7829658.1"/>
    <property type="molecule type" value="Genomic_DNA"/>
</dbReference>
<accession>A0A8J2LDR1</accession>
<evidence type="ECO:0000259" key="1">
    <source>
        <dbReference type="SMART" id="SM00829"/>
    </source>
</evidence>
<feature type="non-terminal residue" evidence="2">
    <location>
        <position position="152"/>
    </location>
</feature>
<dbReference type="PANTHER" id="PTHR43677">
    <property type="entry name" value="SHORT-CHAIN DEHYDROGENASE/REDUCTASE"/>
    <property type="match status" value="1"/>
</dbReference>
<feature type="domain" description="Enoyl reductase (ER)" evidence="1">
    <location>
        <begin position="37"/>
        <end position="152"/>
    </location>
</feature>
<dbReference type="Proteomes" id="UP000708208">
    <property type="component" value="Unassembled WGS sequence"/>
</dbReference>
<protein>
    <recommendedName>
        <fullName evidence="1">Enoyl reductase (ER) domain-containing protein</fullName>
    </recommendedName>
</protein>
<evidence type="ECO:0000313" key="2">
    <source>
        <dbReference type="EMBL" id="CAG7829658.1"/>
    </source>
</evidence>
<dbReference type="InterPro" id="IPR051397">
    <property type="entry name" value="Zn-ADH-like_protein"/>
</dbReference>
<dbReference type="AlphaFoldDB" id="A0A8J2LDR1"/>
<dbReference type="PANTHER" id="PTHR43677:SF4">
    <property type="entry name" value="QUINONE OXIDOREDUCTASE-LIKE PROTEIN 2"/>
    <property type="match status" value="1"/>
</dbReference>
<dbReference type="InterPro" id="IPR020843">
    <property type="entry name" value="ER"/>
</dbReference>
<reference evidence="2" key="1">
    <citation type="submission" date="2021-06" db="EMBL/GenBank/DDBJ databases">
        <authorList>
            <person name="Hodson N. C."/>
            <person name="Mongue J. A."/>
            <person name="Jaron S. K."/>
        </authorList>
    </citation>
    <scope>NUCLEOTIDE SEQUENCE</scope>
</reference>
<dbReference type="GO" id="GO:0016491">
    <property type="term" value="F:oxidoreductase activity"/>
    <property type="evidence" value="ECO:0007669"/>
    <property type="project" value="InterPro"/>
</dbReference>
<keyword evidence="3" id="KW-1185">Reference proteome</keyword>
<organism evidence="2 3">
    <name type="scientific">Allacma fusca</name>
    <dbReference type="NCBI Taxonomy" id="39272"/>
    <lineage>
        <taxon>Eukaryota</taxon>
        <taxon>Metazoa</taxon>
        <taxon>Ecdysozoa</taxon>
        <taxon>Arthropoda</taxon>
        <taxon>Hexapoda</taxon>
        <taxon>Collembola</taxon>
        <taxon>Symphypleona</taxon>
        <taxon>Sminthuridae</taxon>
        <taxon>Allacma</taxon>
    </lineage>
</organism>
<proteinExistence type="predicted"/>
<feature type="non-terminal residue" evidence="2">
    <location>
        <position position="1"/>
    </location>
</feature>